<evidence type="ECO:0000256" key="4">
    <source>
        <dbReference type="SAM" id="Phobius"/>
    </source>
</evidence>
<name>A0A2M9F3Y1_9BACL</name>
<sequence>MKKLLKKRLNQKGLTLIELLAVIVILAIVAAIAIPAIGNVIENSRYDAVKADAANVMNAANLYFTQNSGATTVDVATLKSNGFLQSEGKVTAGTVTKATTGNTLETAALPFSGTKTIEFNAATMAGINHTNIKGSEVVTGVTVSGGTATLNTGS</sequence>
<dbReference type="Gene3D" id="3.30.700.10">
    <property type="entry name" value="Glycoprotein, Type 4 Pilin"/>
    <property type="match status" value="1"/>
</dbReference>
<keyword evidence="4" id="KW-0472">Membrane</keyword>
<accession>A0A2M9F3Y1</accession>
<comment type="caution">
    <text evidence="5">The sequence shown here is derived from an EMBL/GenBank/DDBJ whole genome shotgun (WGS) entry which is preliminary data.</text>
</comment>
<dbReference type="Proteomes" id="UP000228680">
    <property type="component" value="Unassembled WGS sequence"/>
</dbReference>
<protein>
    <submittedName>
        <fullName evidence="5">Tfp assembly type protein</fullName>
    </submittedName>
</protein>
<dbReference type="OrthoDB" id="2428428at2"/>
<keyword evidence="2" id="KW-0488">Methylation</keyword>
<dbReference type="GO" id="GO:0015627">
    <property type="term" value="C:type II protein secretion system complex"/>
    <property type="evidence" value="ECO:0007669"/>
    <property type="project" value="InterPro"/>
</dbReference>
<dbReference type="PROSITE" id="PS00409">
    <property type="entry name" value="PROKAR_NTER_METHYL"/>
    <property type="match status" value="1"/>
</dbReference>
<keyword evidence="3" id="KW-0178">Competence</keyword>
<dbReference type="PRINTS" id="PR00813">
    <property type="entry name" value="BCTERIALGSPG"/>
</dbReference>
<feature type="transmembrane region" description="Helical" evidence="4">
    <location>
        <begin position="12"/>
        <end position="37"/>
    </location>
</feature>
<dbReference type="InterPro" id="IPR045584">
    <property type="entry name" value="Pilin-like"/>
</dbReference>
<evidence type="ECO:0000313" key="6">
    <source>
        <dbReference type="Proteomes" id="UP000228680"/>
    </source>
</evidence>
<dbReference type="EMBL" id="PCGR01000001">
    <property type="protein sequence ID" value="PJK18154.1"/>
    <property type="molecule type" value="Genomic_DNA"/>
</dbReference>
<dbReference type="NCBIfam" id="TIGR02532">
    <property type="entry name" value="IV_pilin_GFxxxE"/>
    <property type="match status" value="1"/>
</dbReference>
<organism evidence="5 6">
    <name type="scientific">Chryseomicrobium excrementi</name>
    <dbReference type="NCBI Taxonomy" id="2041346"/>
    <lineage>
        <taxon>Bacteria</taxon>
        <taxon>Bacillati</taxon>
        <taxon>Bacillota</taxon>
        <taxon>Bacilli</taxon>
        <taxon>Bacillales</taxon>
        <taxon>Caryophanaceae</taxon>
        <taxon>Chryseomicrobium</taxon>
    </lineage>
</organism>
<dbReference type="InterPro" id="IPR000983">
    <property type="entry name" value="Bac_GSPG_pilin"/>
</dbReference>
<dbReference type="SUPFAM" id="SSF54523">
    <property type="entry name" value="Pili subunits"/>
    <property type="match status" value="1"/>
</dbReference>
<evidence type="ECO:0000313" key="5">
    <source>
        <dbReference type="EMBL" id="PJK18154.1"/>
    </source>
</evidence>
<dbReference type="InterPro" id="IPR012902">
    <property type="entry name" value="N_methyl_site"/>
</dbReference>
<dbReference type="AlphaFoldDB" id="A0A2M9F3Y1"/>
<evidence type="ECO:0000256" key="3">
    <source>
        <dbReference type="ARBA" id="ARBA00023287"/>
    </source>
</evidence>
<comment type="subcellular location">
    <subcellularLocation>
        <location evidence="1">Cell surface</location>
    </subcellularLocation>
</comment>
<gene>
    <name evidence="5" type="ORF">CQS04_00895</name>
</gene>
<evidence type="ECO:0000256" key="1">
    <source>
        <dbReference type="ARBA" id="ARBA00004241"/>
    </source>
</evidence>
<reference evidence="5 6" key="1">
    <citation type="submission" date="2017-10" db="EMBL/GenBank/DDBJ databases">
        <title>Draft genome of Chryseomicrobium casticus sp. nov.</title>
        <authorList>
            <person name="Chakraborty R."/>
            <person name="Saha T."/>
        </authorList>
    </citation>
    <scope>NUCLEOTIDE SEQUENCE [LARGE SCALE GENOMIC DNA]</scope>
    <source>
        <strain evidence="5 6">ET03</strain>
    </source>
</reference>
<dbReference type="GO" id="GO:0030420">
    <property type="term" value="P:establishment of competence for transformation"/>
    <property type="evidence" value="ECO:0007669"/>
    <property type="project" value="UniProtKB-KW"/>
</dbReference>
<keyword evidence="6" id="KW-1185">Reference proteome</keyword>
<keyword evidence="4" id="KW-0812">Transmembrane</keyword>
<dbReference type="GO" id="GO:0009986">
    <property type="term" value="C:cell surface"/>
    <property type="evidence" value="ECO:0007669"/>
    <property type="project" value="UniProtKB-SubCell"/>
</dbReference>
<dbReference type="Pfam" id="PF07963">
    <property type="entry name" value="N_methyl"/>
    <property type="match status" value="1"/>
</dbReference>
<proteinExistence type="predicted"/>
<evidence type="ECO:0000256" key="2">
    <source>
        <dbReference type="ARBA" id="ARBA00022481"/>
    </source>
</evidence>
<dbReference type="GO" id="GO:0015628">
    <property type="term" value="P:protein secretion by the type II secretion system"/>
    <property type="evidence" value="ECO:0007669"/>
    <property type="project" value="InterPro"/>
</dbReference>
<keyword evidence="4" id="KW-1133">Transmembrane helix</keyword>